<dbReference type="AlphaFoldDB" id="A0A0D0C5V9"/>
<proteinExistence type="predicted"/>
<keyword evidence="2" id="KW-1185">Reference proteome</keyword>
<dbReference type="HOGENOM" id="CLU_1787441_0_0_1"/>
<dbReference type="EMBL" id="KN826570">
    <property type="protein sequence ID" value="KIK78502.1"/>
    <property type="molecule type" value="Genomic_DNA"/>
</dbReference>
<accession>A0A0D0C5V9</accession>
<name>A0A0D0C5V9_9AGAM</name>
<gene>
    <name evidence="1" type="ORF">PAXRUDRAFT_163860</name>
</gene>
<evidence type="ECO:0000313" key="2">
    <source>
        <dbReference type="Proteomes" id="UP000054538"/>
    </source>
</evidence>
<sequence length="154" mass="18089">MNWIPTSLEVAHPFQELSQTSKNLQKWAQLFIVNCTDLPINLYDLWNVSLLNKGEVAKEIHTHLQTIGKYISAADIIKFLETPDIKDNYALKKTIPLSTAQWWMDMMDYHWIKAPSGQYVDGHECKDVVKYRQTTFLPTIGEPKWNIHKWKKWS</sequence>
<evidence type="ECO:0000313" key="1">
    <source>
        <dbReference type="EMBL" id="KIK78502.1"/>
    </source>
</evidence>
<dbReference type="OrthoDB" id="10039611at2759"/>
<reference evidence="2" key="2">
    <citation type="submission" date="2015-01" db="EMBL/GenBank/DDBJ databases">
        <title>Evolutionary Origins and Diversification of the Mycorrhizal Mutualists.</title>
        <authorList>
            <consortium name="DOE Joint Genome Institute"/>
            <consortium name="Mycorrhizal Genomics Consortium"/>
            <person name="Kohler A."/>
            <person name="Kuo A."/>
            <person name="Nagy L.G."/>
            <person name="Floudas D."/>
            <person name="Copeland A."/>
            <person name="Barry K.W."/>
            <person name="Cichocki N."/>
            <person name="Veneault-Fourrey C."/>
            <person name="LaButti K."/>
            <person name="Lindquist E.A."/>
            <person name="Lipzen A."/>
            <person name="Lundell T."/>
            <person name="Morin E."/>
            <person name="Murat C."/>
            <person name="Riley R."/>
            <person name="Ohm R."/>
            <person name="Sun H."/>
            <person name="Tunlid A."/>
            <person name="Henrissat B."/>
            <person name="Grigoriev I.V."/>
            <person name="Hibbett D.S."/>
            <person name="Martin F."/>
        </authorList>
    </citation>
    <scope>NUCLEOTIDE SEQUENCE [LARGE SCALE GENOMIC DNA]</scope>
    <source>
        <strain evidence="2">Ve08.2h10</strain>
    </source>
</reference>
<organism evidence="1 2">
    <name type="scientific">Paxillus rubicundulus Ve08.2h10</name>
    <dbReference type="NCBI Taxonomy" id="930991"/>
    <lineage>
        <taxon>Eukaryota</taxon>
        <taxon>Fungi</taxon>
        <taxon>Dikarya</taxon>
        <taxon>Basidiomycota</taxon>
        <taxon>Agaricomycotina</taxon>
        <taxon>Agaricomycetes</taxon>
        <taxon>Agaricomycetidae</taxon>
        <taxon>Boletales</taxon>
        <taxon>Paxilineae</taxon>
        <taxon>Paxillaceae</taxon>
        <taxon>Paxillus</taxon>
    </lineage>
</organism>
<dbReference type="InParanoid" id="A0A0D0C5V9"/>
<reference evidence="1 2" key="1">
    <citation type="submission" date="2014-04" db="EMBL/GenBank/DDBJ databases">
        <authorList>
            <consortium name="DOE Joint Genome Institute"/>
            <person name="Kuo A."/>
            <person name="Kohler A."/>
            <person name="Jargeat P."/>
            <person name="Nagy L.G."/>
            <person name="Floudas D."/>
            <person name="Copeland A."/>
            <person name="Barry K.W."/>
            <person name="Cichocki N."/>
            <person name="Veneault-Fourrey C."/>
            <person name="LaButti K."/>
            <person name="Lindquist E.A."/>
            <person name="Lipzen A."/>
            <person name="Lundell T."/>
            <person name="Morin E."/>
            <person name="Murat C."/>
            <person name="Sun H."/>
            <person name="Tunlid A."/>
            <person name="Henrissat B."/>
            <person name="Grigoriev I.V."/>
            <person name="Hibbett D.S."/>
            <person name="Martin F."/>
            <person name="Nordberg H.P."/>
            <person name="Cantor M.N."/>
            <person name="Hua S.X."/>
        </authorList>
    </citation>
    <scope>NUCLEOTIDE SEQUENCE [LARGE SCALE GENOMIC DNA]</scope>
    <source>
        <strain evidence="1 2">Ve08.2h10</strain>
    </source>
</reference>
<protein>
    <submittedName>
        <fullName evidence="1">Uncharacterized protein</fullName>
    </submittedName>
</protein>
<dbReference type="Proteomes" id="UP000054538">
    <property type="component" value="Unassembled WGS sequence"/>
</dbReference>